<reference evidence="2" key="1">
    <citation type="submission" date="2021-07" db="EMBL/GenBank/DDBJ databases">
        <authorList>
            <person name="Durling M."/>
        </authorList>
    </citation>
    <scope>NUCLEOTIDE SEQUENCE</scope>
</reference>
<evidence type="ECO:0000313" key="2">
    <source>
        <dbReference type="EMBL" id="CAG8973564.1"/>
    </source>
</evidence>
<organism evidence="2 3">
    <name type="scientific">Hymenoscyphus albidus</name>
    <dbReference type="NCBI Taxonomy" id="595503"/>
    <lineage>
        <taxon>Eukaryota</taxon>
        <taxon>Fungi</taxon>
        <taxon>Dikarya</taxon>
        <taxon>Ascomycota</taxon>
        <taxon>Pezizomycotina</taxon>
        <taxon>Leotiomycetes</taxon>
        <taxon>Helotiales</taxon>
        <taxon>Helotiaceae</taxon>
        <taxon>Hymenoscyphus</taxon>
    </lineage>
</organism>
<evidence type="ECO:0000256" key="1">
    <source>
        <dbReference type="SAM" id="MobiDB-lite"/>
    </source>
</evidence>
<dbReference type="AlphaFoldDB" id="A0A9N9LE68"/>
<dbReference type="OrthoDB" id="10294997at2759"/>
<name>A0A9N9LE68_9HELO</name>
<dbReference type="EMBL" id="CAJVRM010000074">
    <property type="protein sequence ID" value="CAG8973564.1"/>
    <property type="molecule type" value="Genomic_DNA"/>
</dbReference>
<feature type="compositionally biased region" description="Basic and acidic residues" evidence="1">
    <location>
        <begin position="41"/>
        <end position="65"/>
    </location>
</feature>
<evidence type="ECO:0000313" key="3">
    <source>
        <dbReference type="Proteomes" id="UP000701801"/>
    </source>
</evidence>
<comment type="caution">
    <text evidence="2">The sequence shown here is derived from an EMBL/GenBank/DDBJ whole genome shotgun (WGS) entry which is preliminary data.</text>
</comment>
<keyword evidence="3" id="KW-1185">Reference proteome</keyword>
<gene>
    <name evidence="2" type="ORF">HYALB_00008264</name>
</gene>
<accession>A0A9N9LE68</accession>
<feature type="compositionally biased region" description="Low complexity" evidence="1">
    <location>
        <begin position="1"/>
        <end position="25"/>
    </location>
</feature>
<feature type="region of interest" description="Disordered" evidence="1">
    <location>
        <begin position="1"/>
        <end position="65"/>
    </location>
</feature>
<protein>
    <submittedName>
        <fullName evidence="2">Uncharacterized protein</fullName>
    </submittedName>
</protein>
<proteinExistence type="predicted"/>
<dbReference type="Proteomes" id="UP000701801">
    <property type="component" value="Unassembled WGS sequence"/>
</dbReference>
<sequence length="246" mass="26912">MSSPTSSPTSTCSSPSNLPSTSASTQPSPVGEKGKYVPPQLRKDWSPNKYGDDGKYMDPKPKDIDLKLARVDYGPGWHRERAAYTPVPYPQNQNQNQYLRVPHGGDARYGVLRDLEIPFYAPLEHPDANEYGLAEKPPMYTPLGYLDPKQAGNGNGMFGAREVLYNLSPITSEGDKCEYGGDFTCFASTGKENSRMLKFGNVETCPPGYENGARGPGGDFGYVGKELKEGILAVDVGFMDCHPTKR</sequence>